<evidence type="ECO:0000313" key="2">
    <source>
        <dbReference type="EMBL" id="SHO78303.1"/>
    </source>
</evidence>
<evidence type="ECO:0000313" key="3">
    <source>
        <dbReference type="Proteomes" id="UP000186303"/>
    </source>
</evidence>
<dbReference type="GO" id="GO:0001181">
    <property type="term" value="F:RNA polymerase I general transcription initiation factor activity"/>
    <property type="evidence" value="ECO:0007669"/>
    <property type="project" value="TreeGrafter"/>
</dbReference>
<dbReference type="GO" id="GO:0042790">
    <property type="term" value="P:nucleolar large rRNA transcription by RNA polymerase I"/>
    <property type="evidence" value="ECO:0007669"/>
    <property type="project" value="InterPro"/>
</dbReference>
<proteinExistence type="predicted"/>
<dbReference type="VEuPathDB" id="FungiDB:MSYG_2645"/>
<dbReference type="RefSeq" id="XP_018740828.1">
    <property type="nucleotide sequence ID" value="XM_018884138.1"/>
</dbReference>
<dbReference type="EMBL" id="LT671824">
    <property type="protein sequence ID" value="SHO78303.1"/>
    <property type="molecule type" value="Genomic_DNA"/>
</dbReference>
<accession>M5EA08</accession>
<dbReference type="PANTHER" id="PTHR28079">
    <property type="entry name" value="RNA POLYMERASE I-SPECIFIC TRANSCRIPTION INITIATION FACTOR RRN5"/>
    <property type="match status" value="1"/>
</dbReference>
<dbReference type="AlphaFoldDB" id="M5EA08"/>
<dbReference type="GO" id="GO:0006361">
    <property type="term" value="P:transcription initiation at RNA polymerase I promoter"/>
    <property type="evidence" value="ECO:0007669"/>
    <property type="project" value="TreeGrafter"/>
</dbReference>
<dbReference type="InterPro" id="IPR039601">
    <property type="entry name" value="Rrn5"/>
</dbReference>
<protein>
    <submittedName>
        <fullName evidence="2">Uncharacterized protein</fullName>
    </submittedName>
</protein>
<dbReference type="KEGG" id="msym:MSY001_2294"/>
<feature type="compositionally biased region" description="Low complexity" evidence="1">
    <location>
        <begin position="487"/>
        <end position="498"/>
    </location>
</feature>
<feature type="region of interest" description="Disordered" evidence="1">
    <location>
        <begin position="472"/>
        <end position="519"/>
    </location>
</feature>
<name>M5EA08_MALS4</name>
<keyword evidence="3" id="KW-1185">Reference proteome</keyword>
<dbReference type="HOGENOM" id="CLU_514899_0_0_1"/>
<dbReference type="GO" id="GO:0000182">
    <property type="term" value="F:rDNA binding"/>
    <property type="evidence" value="ECO:0007669"/>
    <property type="project" value="TreeGrafter"/>
</dbReference>
<dbReference type="STRING" id="1230383.M5EA08"/>
<dbReference type="PANTHER" id="PTHR28079:SF1">
    <property type="entry name" value="RNA POLYMERASE I-SPECIFIC TRANSCRIPTION INITIATION FACTOR RRN5"/>
    <property type="match status" value="1"/>
</dbReference>
<dbReference type="OrthoDB" id="2240312at2759"/>
<dbReference type="OMA" id="IWEETHA"/>
<reference evidence="3" key="1">
    <citation type="journal article" date="2017" name="Nucleic Acids Res.">
        <title>Proteogenomics produces comprehensive and highly accurate protein-coding gene annotation in a complete genome assembly of Malassezia sympodialis.</title>
        <authorList>
            <person name="Zhu Y."/>
            <person name="Engstroem P.G."/>
            <person name="Tellgren-Roth C."/>
            <person name="Baudo C.D."/>
            <person name="Kennell J.C."/>
            <person name="Sun S."/>
            <person name="Billmyre R.B."/>
            <person name="Schroeder M.S."/>
            <person name="Andersson A."/>
            <person name="Holm T."/>
            <person name="Sigurgeirsson B."/>
            <person name="Wu G."/>
            <person name="Sankaranarayanan S.R."/>
            <person name="Siddharthan R."/>
            <person name="Sanyal K."/>
            <person name="Lundeberg J."/>
            <person name="Nystedt B."/>
            <person name="Boekhout T."/>
            <person name="Dawson T.L. Jr."/>
            <person name="Heitman J."/>
            <person name="Scheynius A."/>
            <person name="Lehtioe J."/>
        </authorList>
    </citation>
    <scope>NUCLEOTIDE SEQUENCE [LARGE SCALE GENOMIC DNA]</scope>
    <source>
        <strain evidence="3">ATCC 42132</strain>
    </source>
</reference>
<organism evidence="2 3">
    <name type="scientific">Malassezia sympodialis (strain ATCC 42132)</name>
    <name type="common">Atopic eczema-associated yeast</name>
    <dbReference type="NCBI Taxonomy" id="1230383"/>
    <lineage>
        <taxon>Eukaryota</taxon>
        <taxon>Fungi</taxon>
        <taxon>Dikarya</taxon>
        <taxon>Basidiomycota</taxon>
        <taxon>Ustilaginomycotina</taxon>
        <taxon>Malasseziomycetes</taxon>
        <taxon>Malasseziales</taxon>
        <taxon>Malasseziaceae</taxon>
        <taxon>Malassezia</taxon>
    </lineage>
</organism>
<gene>
    <name evidence="2" type="ORF">MSYG_2645</name>
</gene>
<evidence type="ECO:0000256" key="1">
    <source>
        <dbReference type="SAM" id="MobiDB-lite"/>
    </source>
</evidence>
<sequence>MDDPRGGAAARAPTSASLERYRHLYIRHVWKMQRISHMRCPTDPAWAWWAAWTPDERVRFFRALGRHSRQRPDLVAQDVHTKSLIDVTRAIRAFDQQVRRVKRAERHELSREARRHRTLSICPAARELSDAWVQWEDAHAQILAQRVDPRAEPSSQPISVAEQVFHIAWFLYHARPAALRQGRSTDSSETLYSVLGRLLKLSKRTDTLDDGPVDMTEAYVAWARQYPVPPLSDRADVQRVLRQLLDREFIAWSDPAHAVTDWDAPLPLDRSVVWMDAQCCPPLRHDLHEVLSMPALERQHEPGQSVPYATFAGLAHELYAFLVPLLYDVITVAERSHPHSSIDEAAIWAAVARRGCLPPMEASATEEEEAPPTGPLGLNRDLLDTMAQIRAVMDPPVAWLHRPPSHTPGLLHSGRERVAETFDEASETSASSLSDSYETDSFVTAHSDGEGDAHPTQLGAFRTLVPYEFAQGSPSPPAVTTCERAEAASPRAESPDSPTEVDGADEAMDGADASRDDTYEERLWREWFA</sequence>
<dbReference type="Proteomes" id="UP000186303">
    <property type="component" value="Chromosome 4"/>
</dbReference>
<dbReference type="GO" id="GO:0000500">
    <property type="term" value="C:RNA polymerase I upstream activating factor complex"/>
    <property type="evidence" value="ECO:0007669"/>
    <property type="project" value="InterPro"/>
</dbReference>